<gene>
    <name evidence="6" type="ORF">UFOPK1440_01051</name>
    <name evidence="7" type="ORF">UFOPK1946_00493</name>
</gene>
<evidence type="ECO:0000256" key="3">
    <source>
        <dbReference type="ARBA" id="ARBA00018111"/>
    </source>
</evidence>
<reference evidence="6" key="1">
    <citation type="submission" date="2020-05" db="EMBL/GenBank/DDBJ databases">
        <authorList>
            <person name="Chiriac C."/>
            <person name="Salcher M."/>
            <person name="Ghai R."/>
            <person name="Kavagutti S V."/>
        </authorList>
    </citation>
    <scope>NUCLEOTIDE SEQUENCE</scope>
</reference>
<proteinExistence type="inferred from homology"/>
<dbReference type="GO" id="GO:0005737">
    <property type="term" value="C:cytoplasm"/>
    <property type="evidence" value="ECO:0007669"/>
    <property type="project" value="UniProtKB-SubCell"/>
</dbReference>
<dbReference type="Gene3D" id="1.10.10.10">
    <property type="entry name" value="Winged helix-like DNA-binding domain superfamily/Winged helix DNA-binding domain"/>
    <property type="match status" value="1"/>
</dbReference>
<dbReference type="InterPro" id="IPR036388">
    <property type="entry name" value="WH-like_DNA-bd_sf"/>
</dbReference>
<sequence length="84" mass="9552">MIATELRQKGVEQEQILEALETIDDGAEYQSAFSLAMKKYATMSRLESDVQIRRIQSLLQRKGFAFPVITQVIRDLGIGTEFND</sequence>
<evidence type="ECO:0000256" key="1">
    <source>
        <dbReference type="ARBA" id="ARBA00004496"/>
    </source>
</evidence>
<name>A0A6J6CEF6_9ZZZZ</name>
<dbReference type="EMBL" id="CAEZVG010000017">
    <property type="protein sequence ID" value="CAB4621368.1"/>
    <property type="molecule type" value="Genomic_DNA"/>
</dbReference>
<comment type="subcellular location">
    <subcellularLocation>
        <location evidence="1">Cytoplasm</location>
    </subcellularLocation>
</comment>
<comment type="similarity">
    <text evidence="2">Belongs to the RecX family.</text>
</comment>
<dbReference type="EMBL" id="CAEZSP010000071">
    <property type="protein sequence ID" value="CAB4549684.1"/>
    <property type="molecule type" value="Genomic_DNA"/>
</dbReference>
<keyword evidence="4" id="KW-0963">Cytoplasm</keyword>
<protein>
    <recommendedName>
        <fullName evidence="3">Regulatory protein RecX</fullName>
    </recommendedName>
</protein>
<dbReference type="Pfam" id="PF21981">
    <property type="entry name" value="RecX_HTH3"/>
    <property type="match status" value="1"/>
</dbReference>
<accession>A0A6J6CEF6</accession>
<evidence type="ECO:0000259" key="5">
    <source>
        <dbReference type="Pfam" id="PF21981"/>
    </source>
</evidence>
<evidence type="ECO:0000313" key="6">
    <source>
        <dbReference type="EMBL" id="CAB4549684.1"/>
    </source>
</evidence>
<dbReference type="InterPro" id="IPR053925">
    <property type="entry name" value="RecX_HTH_3rd"/>
</dbReference>
<evidence type="ECO:0000256" key="2">
    <source>
        <dbReference type="ARBA" id="ARBA00009695"/>
    </source>
</evidence>
<dbReference type="AlphaFoldDB" id="A0A6J6CEF6"/>
<organism evidence="6">
    <name type="scientific">freshwater metagenome</name>
    <dbReference type="NCBI Taxonomy" id="449393"/>
    <lineage>
        <taxon>unclassified sequences</taxon>
        <taxon>metagenomes</taxon>
        <taxon>ecological metagenomes</taxon>
    </lineage>
</organism>
<evidence type="ECO:0000313" key="7">
    <source>
        <dbReference type="EMBL" id="CAB4621368.1"/>
    </source>
</evidence>
<feature type="domain" description="RecX third three-helical" evidence="5">
    <location>
        <begin position="28"/>
        <end position="73"/>
    </location>
</feature>
<evidence type="ECO:0000256" key="4">
    <source>
        <dbReference type="ARBA" id="ARBA00022490"/>
    </source>
</evidence>